<name>A0A0C1RL12_9CYAN</name>
<keyword evidence="2" id="KW-0812">Transmembrane</keyword>
<feature type="transmembrane region" description="Helical" evidence="2">
    <location>
        <begin position="163"/>
        <end position="185"/>
    </location>
</feature>
<evidence type="ECO:0000313" key="3">
    <source>
        <dbReference type="EMBL" id="KIE12645.1"/>
    </source>
</evidence>
<sequence length="300" mass="31905">MVSFYPGYKANELAEAAKKRYERAVENLKREEKTTNKLAEDYGQLQLNVIRGTIKRFVDFLEQTGRKASESEKRLLEGLDFSVQQIKEYKAAAIGAEQYFTAGAKAAGAAAAGYGGAIGVATSIGAASTGTAISSLSGAAAWNATLAWFGGGAIAAGGGGMAVGVWVLGGITAIPALAIGGFFAAREGEKAMTKAREYEAQANKAIAEINAAKEYAKKIQQRITELRSVFESINTCAVSSLNELESRPFDSSRDAEKFQQVATLMRGLVEILKTPVLNSEGKINVGTVTILEKYRILPSK</sequence>
<dbReference type="OrthoDB" id="453590at2"/>
<keyword evidence="2" id="KW-1133">Transmembrane helix</keyword>
<evidence type="ECO:0000256" key="2">
    <source>
        <dbReference type="SAM" id="Phobius"/>
    </source>
</evidence>
<reference evidence="3" key="1">
    <citation type="journal article" date="2015" name="Genome Announc.">
        <title>Draft Genome Sequence of Tolypothrix boutellei Strain VB521301.</title>
        <authorList>
            <person name="Chandrababunaidu M.M."/>
            <person name="Singh D."/>
            <person name="Sen D."/>
            <person name="Bhan S."/>
            <person name="Das S."/>
            <person name="Gupta A."/>
            <person name="Adhikary S.P."/>
            <person name="Tripathy S."/>
        </authorList>
    </citation>
    <scope>NUCLEOTIDE SEQUENCE</scope>
    <source>
        <strain evidence="3">VB521301</strain>
    </source>
</reference>
<protein>
    <submittedName>
        <fullName evidence="3">Uncharacterized protein</fullName>
    </submittedName>
</protein>
<comment type="caution">
    <text evidence="3">The sequence shown here is derived from an EMBL/GenBank/DDBJ whole genome shotgun (WGS) entry which is preliminary data.</text>
</comment>
<feature type="coiled-coil region" evidence="1">
    <location>
        <begin position="195"/>
        <end position="222"/>
    </location>
</feature>
<dbReference type="AlphaFoldDB" id="A0A0C1RL12"/>
<keyword evidence="1" id="KW-0175">Coiled coil</keyword>
<evidence type="ECO:0000256" key="1">
    <source>
        <dbReference type="SAM" id="Coils"/>
    </source>
</evidence>
<dbReference type="STRING" id="1479485.DA73_0208715"/>
<feature type="transmembrane region" description="Helical" evidence="2">
    <location>
        <begin position="139"/>
        <end position="157"/>
    </location>
</feature>
<feature type="coiled-coil region" evidence="1">
    <location>
        <begin position="11"/>
        <end position="41"/>
    </location>
</feature>
<proteinExistence type="predicted"/>
<keyword evidence="2" id="KW-0472">Membrane</keyword>
<gene>
    <name evidence="3" type="ORF">DA73_0208715</name>
</gene>
<organism evidence="3">
    <name type="scientific">Tolypothrix bouteillei VB521301</name>
    <dbReference type="NCBI Taxonomy" id="1479485"/>
    <lineage>
        <taxon>Bacteria</taxon>
        <taxon>Bacillati</taxon>
        <taxon>Cyanobacteriota</taxon>
        <taxon>Cyanophyceae</taxon>
        <taxon>Nostocales</taxon>
        <taxon>Tolypothrichaceae</taxon>
        <taxon>Tolypothrix</taxon>
    </lineage>
</organism>
<accession>A0A0C1RL12</accession>
<dbReference type="EMBL" id="JHEG02000022">
    <property type="protein sequence ID" value="KIE12645.1"/>
    <property type="molecule type" value="Genomic_DNA"/>
</dbReference>